<dbReference type="Proteomes" id="UP000069850">
    <property type="component" value="Chromosome 1"/>
</dbReference>
<evidence type="ECO:0000313" key="2">
    <source>
        <dbReference type="EMBL" id="CVK34600.1"/>
    </source>
</evidence>
<dbReference type="KEGG" id="mema:MMAB1_3387"/>
<dbReference type="AlphaFoldDB" id="A0A0X8Y076"/>
<feature type="region of interest" description="Disordered" evidence="1">
    <location>
        <begin position="1"/>
        <end position="34"/>
    </location>
</feature>
<name>A0A0X8Y076_9EURY</name>
<protein>
    <submittedName>
        <fullName evidence="2">Uncharacterized protein</fullName>
    </submittedName>
</protein>
<dbReference type="EMBL" id="LT158599">
    <property type="protein sequence ID" value="CVK34600.1"/>
    <property type="molecule type" value="Genomic_DNA"/>
</dbReference>
<proteinExistence type="predicted"/>
<sequence length="110" mass="12542">MFSCVQPLALPHERSTPLRDLPRDPRQNPQNKMQCSTSGAFHLILSMQYHLTRRARSREVRLLGGRVPLSRSSREGAIVTVTHQNPQNKMQCSTRCAREGFNTWGTKRAV</sequence>
<feature type="compositionally biased region" description="Basic and acidic residues" evidence="1">
    <location>
        <begin position="11"/>
        <end position="26"/>
    </location>
</feature>
<evidence type="ECO:0000313" key="3">
    <source>
        <dbReference type="Proteomes" id="UP000069850"/>
    </source>
</evidence>
<evidence type="ECO:0000256" key="1">
    <source>
        <dbReference type="SAM" id="MobiDB-lite"/>
    </source>
</evidence>
<gene>
    <name evidence="2" type="ORF">MMAB1_3387</name>
</gene>
<accession>A0A0X8Y076</accession>
<reference evidence="2 3" key="1">
    <citation type="submission" date="2016-01" db="EMBL/GenBank/DDBJ databases">
        <authorList>
            <person name="Manzoor S."/>
        </authorList>
    </citation>
    <scope>NUCLEOTIDE SEQUENCE [LARGE SCALE GENOMIC DNA]</scope>
    <source>
        <strain evidence="2">Methanoculleus sp MAB1</strain>
    </source>
</reference>
<organism evidence="2 3">
    <name type="scientific">Methanoculleus bourgensis</name>
    <dbReference type="NCBI Taxonomy" id="83986"/>
    <lineage>
        <taxon>Archaea</taxon>
        <taxon>Methanobacteriati</taxon>
        <taxon>Methanobacteriota</taxon>
        <taxon>Stenosarchaea group</taxon>
        <taxon>Methanomicrobia</taxon>
        <taxon>Methanomicrobiales</taxon>
        <taxon>Methanomicrobiaceae</taxon>
        <taxon>Methanoculleus</taxon>
    </lineage>
</organism>